<evidence type="ECO:0000256" key="6">
    <source>
        <dbReference type="SAM" id="SignalP"/>
    </source>
</evidence>
<dbReference type="Gene3D" id="6.10.250.3150">
    <property type="match status" value="1"/>
</dbReference>
<protein>
    <submittedName>
        <fullName evidence="8">C40 family peptidase</fullName>
    </submittedName>
</protein>
<dbReference type="PROSITE" id="PS51935">
    <property type="entry name" value="NLPC_P60"/>
    <property type="match status" value="1"/>
</dbReference>
<organism evidence="8 9">
    <name type="scientific">Kitasatospora putterlickiae</name>
    <dbReference type="NCBI Taxonomy" id="221725"/>
    <lineage>
        <taxon>Bacteria</taxon>
        <taxon>Bacillati</taxon>
        <taxon>Actinomycetota</taxon>
        <taxon>Actinomycetes</taxon>
        <taxon>Kitasatosporales</taxon>
        <taxon>Streptomycetaceae</taxon>
        <taxon>Kitasatospora</taxon>
    </lineage>
</organism>
<dbReference type="InterPro" id="IPR051794">
    <property type="entry name" value="PG_Endopeptidase_C40"/>
</dbReference>
<feature type="signal peptide" evidence="6">
    <location>
        <begin position="1"/>
        <end position="36"/>
    </location>
</feature>
<dbReference type="Proteomes" id="UP001499863">
    <property type="component" value="Unassembled WGS sequence"/>
</dbReference>
<feature type="region of interest" description="Disordered" evidence="5">
    <location>
        <begin position="205"/>
        <end position="232"/>
    </location>
</feature>
<evidence type="ECO:0000259" key="7">
    <source>
        <dbReference type="PROSITE" id="PS51935"/>
    </source>
</evidence>
<keyword evidence="9" id="KW-1185">Reference proteome</keyword>
<dbReference type="PANTHER" id="PTHR47359:SF3">
    <property type="entry name" value="NLP_P60 DOMAIN-CONTAINING PROTEIN-RELATED"/>
    <property type="match status" value="1"/>
</dbReference>
<evidence type="ECO:0000256" key="3">
    <source>
        <dbReference type="ARBA" id="ARBA00022801"/>
    </source>
</evidence>
<evidence type="ECO:0000256" key="2">
    <source>
        <dbReference type="ARBA" id="ARBA00022670"/>
    </source>
</evidence>
<evidence type="ECO:0000313" key="8">
    <source>
        <dbReference type="EMBL" id="GAA1409866.1"/>
    </source>
</evidence>
<feature type="chain" id="PRO_5046374613" evidence="6">
    <location>
        <begin position="37"/>
        <end position="347"/>
    </location>
</feature>
<feature type="compositionally biased region" description="Low complexity" evidence="5">
    <location>
        <begin position="132"/>
        <end position="143"/>
    </location>
</feature>
<evidence type="ECO:0000256" key="1">
    <source>
        <dbReference type="ARBA" id="ARBA00007074"/>
    </source>
</evidence>
<gene>
    <name evidence="8" type="ORF">GCM10009639_60490</name>
</gene>
<evidence type="ECO:0000256" key="5">
    <source>
        <dbReference type="SAM" id="MobiDB-lite"/>
    </source>
</evidence>
<keyword evidence="2" id="KW-0645">Protease</keyword>
<feature type="region of interest" description="Disordered" evidence="5">
    <location>
        <begin position="124"/>
        <end position="154"/>
    </location>
</feature>
<proteinExistence type="inferred from homology"/>
<dbReference type="InterPro" id="IPR038765">
    <property type="entry name" value="Papain-like_cys_pep_sf"/>
</dbReference>
<dbReference type="Pfam" id="PF00877">
    <property type="entry name" value="NLPC_P60"/>
    <property type="match status" value="1"/>
</dbReference>
<reference evidence="9" key="1">
    <citation type="journal article" date="2019" name="Int. J. Syst. Evol. Microbiol.">
        <title>The Global Catalogue of Microorganisms (GCM) 10K type strain sequencing project: providing services to taxonomists for standard genome sequencing and annotation.</title>
        <authorList>
            <consortium name="The Broad Institute Genomics Platform"/>
            <consortium name="The Broad Institute Genome Sequencing Center for Infectious Disease"/>
            <person name="Wu L."/>
            <person name="Ma J."/>
        </authorList>
    </citation>
    <scope>NUCLEOTIDE SEQUENCE [LARGE SCALE GENOMIC DNA]</scope>
    <source>
        <strain evidence="9">JCM 12393</strain>
    </source>
</reference>
<comment type="caution">
    <text evidence="8">The sequence shown here is derived from an EMBL/GenBank/DDBJ whole genome shotgun (WGS) entry which is preliminary data.</text>
</comment>
<feature type="compositionally biased region" description="Basic and acidic residues" evidence="5">
    <location>
        <begin position="215"/>
        <end position="224"/>
    </location>
</feature>
<dbReference type="SUPFAM" id="SSF54001">
    <property type="entry name" value="Cysteine proteinases"/>
    <property type="match status" value="1"/>
</dbReference>
<keyword evidence="3" id="KW-0378">Hydrolase</keyword>
<dbReference type="EMBL" id="BAAAKJ010000374">
    <property type="protein sequence ID" value="GAA1409866.1"/>
    <property type="molecule type" value="Genomic_DNA"/>
</dbReference>
<accession>A0ABP4J613</accession>
<evidence type="ECO:0000313" key="9">
    <source>
        <dbReference type="Proteomes" id="UP001499863"/>
    </source>
</evidence>
<dbReference type="InterPro" id="IPR000064">
    <property type="entry name" value="NLP_P60_dom"/>
</dbReference>
<feature type="compositionally biased region" description="Basic and acidic residues" evidence="5">
    <location>
        <begin position="66"/>
        <end position="79"/>
    </location>
</feature>
<dbReference type="RefSeq" id="WP_344343318.1">
    <property type="nucleotide sequence ID" value="NZ_BAAAKJ010000374.1"/>
</dbReference>
<keyword evidence="4" id="KW-0788">Thiol protease</keyword>
<comment type="similarity">
    <text evidence="1">Belongs to the peptidase C40 family.</text>
</comment>
<keyword evidence="6" id="KW-0732">Signal</keyword>
<dbReference type="PANTHER" id="PTHR47359">
    <property type="entry name" value="PEPTIDOGLYCAN DL-ENDOPEPTIDASE CWLO"/>
    <property type="match status" value="1"/>
</dbReference>
<sequence length="347" mass="36843">MASHRRPKQPSRARVSVLTAAAATAVALSAQVAAHAAPSPSPKKDDVKAQIDQLQEEAEQATEKYNGAKERADQLRKQADQLQDQVARGQEQMTQLQAGLSEVAGEQYRTGGIDPSVQLMLTSDPSGYLDKASSVQQASSSQAEALKGLQEQQRRLDQQKAEAAAVLASLDSTTKDLNQSKAEVNKKLKEAQDLLNSLSAADRAALKAAQQQSDRASRGSERTDLGSLPQASGKAGSAVSLAMSKQGSPYVWGSTGPSGFDCSGLMVWAYGKAGVSLPRTSQAQGNYGTRVPSLAEAQPGDLIVYRDDRSHVGMYIGNGMVVHAPRTGDVVKVMKADAMKINTIRRV</sequence>
<feature type="region of interest" description="Disordered" evidence="5">
    <location>
        <begin position="35"/>
        <end position="93"/>
    </location>
</feature>
<name>A0ABP4J613_9ACTN</name>
<feature type="domain" description="NlpC/P60" evidence="7">
    <location>
        <begin position="232"/>
        <end position="347"/>
    </location>
</feature>
<dbReference type="Gene3D" id="3.90.1720.10">
    <property type="entry name" value="endopeptidase domain like (from Nostoc punctiforme)"/>
    <property type="match status" value="1"/>
</dbReference>
<evidence type="ECO:0000256" key="4">
    <source>
        <dbReference type="ARBA" id="ARBA00022807"/>
    </source>
</evidence>